<keyword evidence="3" id="KW-0150">Chloroplast</keyword>
<evidence type="ECO:0000256" key="3">
    <source>
        <dbReference type="ARBA" id="ARBA00022528"/>
    </source>
</evidence>
<comment type="similarity">
    <text evidence="2">Belongs to the universal ribosomal protein uL2 family.</text>
</comment>
<proteinExistence type="inferred from homology"/>
<dbReference type="EMBL" id="MT383644">
    <property type="protein sequence ID" value="QWM93647.1"/>
    <property type="molecule type" value="Genomic_DNA"/>
</dbReference>
<dbReference type="NCBIfam" id="TIGR01171">
    <property type="entry name" value="rplB_bact"/>
    <property type="match status" value="1"/>
</dbReference>
<feature type="compositionally biased region" description="Basic and acidic residues" evidence="7">
    <location>
        <begin position="229"/>
        <end position="239"/>
    </location>
</feature>
<organism evidence="10">
    <name type="scientific">Navicula veneta</name>
    <dbReference type="NCBI Taxonomy" id="138539"/>
    <lineage>
        <taxon>Eukaryota</taxon>
        <taxon>Sar</taxon>
        <taxon>Stramenopiles</taxon>
        <taxon>Ochrophyta</taxon>
        <taxon>Bacillariophyta</taxon>
        <taxon>Bacillariophyceae</taxon>
        <taxon>Bacillariophycidae</taxon>
        <taxon>Naviculales</taxon>
        <taxon>Naviculaceae</taxon>
        <taxon>Navicula</taxon>
    </lineage>
</organism>
<dbReference type="InterPro" id="IPR008991">
    <property type="entry name" value="Translation_prot_SH3-like_sf"/>
</dbReference>
<dbReference type="InterPro" id="IPR014726">
    <property type="entry name" value="Ribosomal_uL2_dom3"/>
</dbReference>
<gene>
    <name evidence="10" type="primary">rpl2</name>
</gene>
<dbReference type="Pfam" id="PF00181">
    <property type="entry name" value="Ribosomal_L2_N"/>
    <property type="match status" value="1"/>
</dbReference>
<feature type="region of interest" description="Disordered" evidence="7">
    <location>
        <begin position="221"/>
        <end position="258"/>
    </location>
</feature>
<protein>
    <submittedName>
        <fullName evidence="10">Ribosomal protein L2</fullName>
    </submittedName>
</protein>
<evidence type="ECO:0000256" key="2">
    <source>
        <dbReference type="ARBA" id="ARBA00005636"/>
    </source>
</evidence>
<dbReference type="SMART" id="SM01382">
    <property type="entry name" value="Ribosomal_L2_C"/>
    <property type="match status" value="1"/>
</dbReference>
<dbReference type="GO" id="GO:0009507">
    <property type="term" value="C:chloroplast"/>
    <property type="evidence" value="ECO:0007669"/>
    <property type="project" value="UniProtKB-SubCell"/>
</dbReference>
<dbReference type="RefSeq" id="YP_010134157.1">
    <property type="nucleotide sequence ID" value="NC_056793.1"/>
</dbReference>
<dbReference type="GO" id="GO:0003735">
    <property type="term" value="F:structural constituent of ribosome"/>
    <property type="evidence" value="ECO:0007669"/>
    <property type="project" value="InterPro"/>
</dbReference>
<name>A0A8F0WGI8_9STRA</name>
<dbReference type="Gene3D" id="4.10.950.10">
    <property type="entry name" value="Ribosomal protein L2, domain 3"/>
    <property type="match status" value="1"/>
</dbReference>
<dbReference type="PROSITE" id="PS00467">
    <property type="entry name" value="RIBOSOMAL_L2"/>
    <property type="match status" value="1"/>
</dbReference>
<dbReference type="PANTHER" id="PTHR13691">
    <property type="entry name" value="RIBOSOMAL PROTEIN L2"/>
    <property type="match status" value="1"/>
</dbReference>
<dbReference type="InterPro" id="IPR002171">
    <property type="entry name" value="Ribosomal_uL2"/>
</dbReference>
<keyword evidence="10" id="KW-0496">Mitochondrion</keyword>
<evidence type="ECO:0000256" key="4">
    <source>
        <dbReference type="ARBA" id="ARBA00022640"/>
    </source>
</evidence>
<accession>A0A8F0WGI8</accession>
<evidence type="ECO:0000256" key="5">
    <source>
        <dbReference type="ARBA" id="ARBA00022980"/>
    </source>
</evidence>
<dbReference type="InterPro" id="IPR022671">
    <property type="entry name" value="Ribosomal_uL2_CS"/>
</dbReference>
<evidence type="ECO:0000259" key="9">
    <source>
        <dbReference type="SMART" id="SM01383"/>
    </source>
</evidence>
<dbReference type="PANTHER" id="PTHR13691:SF5">
    <property type="entry name" value="LARGE RIBOSOMAL SUBUNIT PROTEIN UL2M"/>
    <property type="match status" value="1"/>
</dbReference>
<dbReference type="InterPro" id="IPR022669">
    <property type="entry name" value="Ribosomal_uL2_C"/>
</dbReference>
<dbReference type="PIRSF" id="PIRSF002158">
    <property type="entry name" value="Ribosomal_L2"/>
    <property type="match status" value="1"/>
</dbReference>
<dbReference type="InterPro" id="IPR012340">
    <property type="entry name" value="NA-bd_OB-fold"/>
</dbReference>
<dbReference type="Pfam" id="PF03947">
    <property type="entry name" value="Ribosomal_L2_C"/>
    <property type="match status" value="1"/>
</dbReference>
<comment type="subcellular location">
    <subcellularLocation>
        <location evidence="1">Plastid</location>
        <location evidence="1">Chloroplast</location>
    </subcellularLocation>
</comment>
<geneLocation type="mitochondrion" evidence="10"/>
<evidence type="ECO:0000256" key="7">
    <source>
        <dbReference type="SAM" id="MobiDB-lite"/>
    </source>
</evidence>
<dbReference type="SUPFAM" id="SSF50249">
    <property type="entry name" value="Nucleic acid-binding proteins"/>
    <property type="match status" value="1"/>
</dbReference>
<dbReference type="GO" id="GO:0015934">
    <property type="term" value="C:large ribosomal subunit"/>
    <property type="evidence" value="ECO:0007669"/>
    <property type="project" value="InterPro"/>
</dbReference>
<dbReference type="AlphaFoldDB" id="A0A8F0WGI8"/>
<dbReference type="SUPFAM" id="SSF50104">
    <property type="entry name" value="Translation proteins SH3-like domain"/>
    <property type="match status" value="1"/>
</dbReference>
<keyword evidence="6" id="KW-0687">Ribonucleoprotein</keyword>
<dbReference type="Gene3D" id="2.40.50.140">
    <property type="entry name" value="Nucleic acid-binding proteins"/>
    <property type="match status" value="1"/>
</dbReference>
<keyword evidence="4" id="KW-0934">Plastid</keyword>
<dbReference type="InterPro" id="IPR014722">
    <property type="entry name" value="Rib_uL2_dom2"/>
</dbReference>
<keyword evidence="5 10" id="KW-0689">Ribosomal protein</keyword>
<dbReference type="InterPro" id="IPR022666">
    <property type="entry name" value="Ribosomal_uL2_RNA-bd_dom"/>
</dbReference>
<evidence type="ECO:0000256" key="1">
    <source>
        <dbReference type="ARBA" id="ARBA00004229"/>
    </source>
</evidence>
<reference evidence="10" key="1">
    <citation type="journal article" date="2021" name="Ecol Indic">
        <title>Morphological and molecular identification reveals that waters from an isolated oasis in Tamanrasset (extreme South of Algerian Sahara) are colonized by opportunistic and pollution-tolerant diatom species.</title>
        <authorList>
            <person name="Gastineau R."/>
            <person name="Hamedi C."/>
            <person name="Baba Hamed M.B."/>
            <person name="Abi-Ayad S.-M.E.-A."/>
            <person name="Bak M."/>
            <person name="Lemieux C."/>
            <person name="Turmel M."/>
            <person name="Dobosz S."/>
            <person name="Wrobel R.J."/>
            <person name="Kierzek A."/>
            <person name="Lange-Bertalot H."/>
            <person name="Witkowski A."/>
        </authorList>
    </citation>
    <scope>NUCLEOTIDE SEQUENCE</scope>
    <source>
        <strain evidence="10">SZCZR1826</strain>
    </source>
</reference>
<dbReference type="SMART" id="SM01383">
    <property type="entry name" value="Ribosomal_L2"/>
    <property type="match status" value="1"/>
</dbReference>
<evidence type="ECO:0000259" key="8">
    <source>
        <dbReference type="SMART" id="SM01382"/>
    </source>
</evidence>
<feature type="domain" description="Large ribosomal subunit protein uL2 C-terminal" evidence="8">
    <location>
        <begin position="124"/>
        <end position="250"/>
    </location>
</feature>
<sequence length="258" mass="28977">MILKFLKPTTPSQRNLVRLNRKQLRKKPIIKTEISGLKNSSGRNFSGKITVRHRGNGHKKNYRKINFSRTIKSTGIVVSIEYDPNRNSNIAAIYDFTKNFFFYILAPKKLNVGNIVESGFDAEFNTGNAMPISRIPEGSFIHNVGHDIKKKTHLTRAAGTFAVLKEKTSNYARVKLSSKQEKLIPLQCYATLGVLSNESYFLTRLGKAGHSRWLNKRPKVRGVAMNPVDHPHGGGEGKKSGKGFSPWGRPNKKSSKKK</sequence>
<dbReference type="GeneID" id="67123884"/>
<dbReference type="GO" id="GO:0002181">
    <property type="term" value="P:cytoplasmic translation"/>
    <property type="evidence" value="ECO:0007669"/>
    <property type="project" value="TreeGrafter"/>
</dbReference>
<dbReference type="GO" id="GO:0016740">
    <property type="term" value="F:transferase activity"/>
    <property type="evidence" value="ECO:0007669"/>
    <property type="project" value="InterPro"/>
</dbReference>
<evidence type="ECO:0000256" key="6">
    <source>
        <dbReference type="ARBA" id="ARBA00023274"/>
    </source>
</evidence>
<dbReference type="GO" id="GO:0003723">
    <property type="term" value="F:RNA binding"/>
    <property type="evidence" value="ECO:0007669"/>
    <property type="project" value="InterPro"/>
</dbReference>
<dbReference type="InterPro" id="IPR005880">
    <property type="entry name" value="Ribosomal_uL2_bac/org-type"/>
</dbReference>
<feature type="domain" description="Large ribosomal subunit protein uL2 RNA-binding" evidence="9">
    <location>
        <begin position="42"/>
        <end position="118"/>
    </location>
</feature>
<dbReference type="Gene3D" id="2.30.30.30">
    <property type="match status" value="1"/>
</dbReference>
<evidence type="ECO:0000313" key="10">
    <source>
        <dbReference type="EMBL" id="QWM93647.1"/>
    </source>
</evidence>